<keyword evidence="1" id="KW-0812">Transmembrane</keyword>
<keyword evidence="1" id="KW-1133">Transmembrane helix</keyword>
<evidence type="ECO:0000313" key="2">
    <source>
        <dbReference type="EMBL" id="ASN70347.1"/>
    </source>
</evidence>
<dbReference type="EMBL" id="MF417906">
    <property type="protein sequence ID" value="ASN70406.1"/>
    <property type="molecule type" value="Genomic_DNA"/>
</dbReference>
<accession>A0A2H4JCY6</accession>
<sequence length="100" mass="11353">MLLIISKTALVLFIFSFAIMAFHPKIQLPKHIDFLLVLSILFGAALFVKDEYSPSPAGTLFYTTVSILFALFTRQLYIWGKGGARPKFFNTDKDDEHHSN</sequence>
<protein>
    <submittedName>
        <fullName evidence="3">Uncharacterized protein</fullName>
    </submittedName>
</protein>
<reference evidence="3" key="1">
    <citation type="submission" date="2017-06" db="EMBL/GenBank/DDBJ databases">
        <title>Novel phages from South African skin metaviromes.</title>
        <authorList>
            <person name="van Zyl L.J."/>
            <person name="Abrahams Y."/>
            <person name="Stander E.A."/>
            <person name="Kirby B.M."/>
            <person name="Clavaud C."/>
            <person name="Farcet C."/>
            <person name="Breton L."/>
            <person name="Trindade M.I."/>
        </authorList>
    </citation>
    <scope>NUCLEOTIDE SEQUENCE</scope>
</reference>
<keyword evidence="1" id="KW-0472">Membrane</keyword>
<feature type="transmembrane region" description="Helical" evidence="1">
    <location>
        <begin position="31"/>
        <end position="48"/>
    </location>
</feature>
<feature type="transmembrane region" description="Helical" evidence="1">
    <location>
        <begin position="60"/>
        <end position="79"/>
    </location>
</feature>
<name>A0A2H4JCY6_9CAUD</name>
<feature type="transmembrane region" description="Helical" evidence="1">
    <location>
        <begin position="6"/>
        <end position="24"/>
    </location>
</feature>
<proteinExistence type="predicted"/>
<organism evidence="3">
    <name type="scientific">uncultured Caudovirales phage</name>
    <dbReference type="NCBI Taxonomy" id="2100421"/>
    <lineage>
        <taxon>Viruses</taxon>
        <taxon>Duplodnaviria</taxon>
        <taxon>Heunggongvirae</taxon>
        <taxon>Uroviricota</taxon>
        <taxon>Caudoviricetes</taxon>
        <taxon>Peduoviridae</taxon>
        <taxon>Maltschvirus</taxon>
        <taxon>Maltschvirus maltsch</taxon>
    </lineage>
</organism>
<dbReference type="EMBL" id="MF417905">
    <property type="protein sequence ID" value="ASN70347.1"/>
    <property type="molecule type" value="Genomic_DNA"/>
</dbReference>
<evidence type="ECO:0000256" key="1">
    <source>
        <dbReference type="SAM" id="Phobius"/>
    </source>
</evidence>
<gene>
    <name evidence="3" type="ORF">7F8_24</name>
    <name evidence="2" type="ORF">8AX11_24</name>
</gene>
<evidence type="ECO:0000313" key="3">
    <source>
        <dbReference type="EMBL" id="ASN70406.1"/>
    </source>
</evidence>